<dbReference type="Proteomes" id="UP000002058">
    <property type="component" value="Unassembled WGS sequence"/>
</dbReference>
<dbReference type="KEGG" id="ure:UREG_04918"/>
<organism evidence="2 3">
    <name type="scientific">Uncinocarpus reesii (strain UAMH 1704)</name>
    <dbReference type="NCBI Taxonomy" id="336963"/>
    <lineage>
        <taxon>Eukaryota</taxon>
        <taxon>Fungi</taxon>
        <taxon>Dikarya</taxon>
        <taxon>Ascomycota</taxon>
        <taxon>Pezizomycotina</taxon>
        <taxon>Eurotiomycetes</taxon>
        <taxon>Eurotiomycetidae</taxon>
        <taxon>Onygenales</taxon>
        <taxon>Onygenaceae</taxon>
        <taxon>Uncinocarpus</taxon>
    </lineage>
</organism>
<dbReference type="EMBL" id="CH476617">
    <property type="protein sequence ID" value="EEP80076.1"/>
    <property type="molecule type" value="Genomic_DNA"/>
</dbReference>
<evidence type="ECO:0000256" key="1">
    <source>
        <dbReference type="SAM" id="MobiDB-lite"/>
    </source>
</evidence>
<reference evidence="3" key="1">
    <citation type="journal article" date="2009" name="Genome Res.">
        <title>Comparative genomic analyses of the human fungal pathogens Coccidioides and their relatives.</title>
        <authorList>
            <person name="Sharpton T.J."/>
            <person name="Stajich J.E."/>
            <person name="Rounsley S.D."/>
            <person name="Gardner M.J."/>
            <person name="Wortman J.R."/>
            <person name="Jordar V.S."/>
            <person name="Maiti R."/>
            <person name="Kodira C.D."/>
            <person name="Neafsey D.E."/>
            <person name="Zeng Q."/>
            <person name="Hung C.-Y."/>
            <person name="McMahan C."/>
            <person name="Muszewska A."/>
            <person name="Grynberg M."/>
            <person name="Mandel M.A."/>
            <person name="Kellner E.M."/>
            <person name="Barker B.M."/>
            <person name="Galgiani J.N."/>
            <person name="Orbach M.J."/>
            <person name="Kirkland T.N."/>
            <person name="Cole G.T."/>
            <person name="Henn M.R."/>
            <person name="Birren B.W."/>
            <person name="Taylor J.W."/>
        </authorList>
    </citation>
    <scope>NUCLEOTIDE SEQUENCE [LARGE SCALE GENOMIC DNA]</scope>
    <source>
        <strain evidence="3">UAMH 1704</strain>
    </source>
</reference>
<accession>C4JUW5</accession>
<gene>
    <name evidence="2" type="ORF">UREG_04918</name>
</gene>
<dbReference type="VEuPathDB" id="FungiDB:UREG_04918"/>
<dbReference type="RefSeq" id="XP_002584229.1">
    <property type="nucleotide sequence ID" value="XM_002584183.1"/>
</dbReference>
<sequence>MTSHRLVNSRAPLESSGGRSAALCSLAGTPALARNRASLARSSNNDNQPGRDAQRKAHGLLLPTTGDHAKLVISDWGLVMLRALHQEPDSRAEKPVDIKSCGGR</sequence>
<feature type="compositionally biased region" description="Basic and acidic residues" evidence="1">
    <location>
        <begin position="85"/>
        <end position="97"/>
    </location>
</feature>
<proteinExistence type="predicted"/>
<dbReference type="InParanoid" id="C4JUW5"/>
<feature type="region of interest" description="Disordered" evidence="1">
    <location>
        <begin position="1"/>
        <end position="20"/>
    </location>
</feature>
<keyword evidence="3" id="KW-1185">Reference proteome</keyword>
<protein>
    <submittedName>
        <fullName evidence="2">Uncharacterized protein</fullName>
    </submittedName>
</protein>
<dbReference type="GeneID" id="8437969"/>
<dbReference type="HOGENOM" id="CLU_2252059_0_0_1"/>
<feature type="region of interest" description="Disordered" evidence="1">
    <location>
        <begin position="38"/>
        <end position="61"/>
    </location>
</feature>
<feature type="region of interest" description="Disordered" evidence="1">
    <location>
        <begin position="85"/>
        <end position="104"/>
    </location>
</feature>
<evidence type="ECO:0000313" key="3">
    <source>
        <dbReference type="Proteomes" id="UP000002058"/>
    </source>
</evidence>
<dbReference type="AlphaFoldDB" id="C4JUW5"/>
<name>C4JUW5_UNCRE</name>
<evidence type="ECO:0000313" key="2">
    <source>
        <dbReference type="EMBL" id="EEP80076.1"/>
    </source>
</evidence>